<feature type="domain" description="PHD-type" evidence="10">
    <location>
        <begin position="365"/>
        <end position="423"/>
    </location>
</feature>
<comment type="function">
    <text evidence="7">Involved in signal transduction through the Wnt pathway.</text>
</comment>
<dbReference type="CDD" id="cd15637">
    <property type="entry name" value="PHD_dPYGO"/>
    <property type="match status" value="1"/>
</dbReference>
<dbReference type="PANTHER" id="PTHR23194:SF16">
    <property type="entry name" value="PROTEIN PYGOPUS"/>
    <property type="match status" value="1"/>
</dbReference>
<evidence type="ECO:0000313" key="12">
    <source>
        <dbReference type="Proteomes" id="UP001152798"/>
    </source>
</evidence>
<dbReference type="InterPro" id="IPR052475">
    <property type="entry name" value="Wnt_Signal_Transd_Protein"/>
</dbReference>
<keyword evidence="4 8" id="KW-0863">Zinc-finger</keyword>
<evidence type="ECO:0000256" key="7">
    <source>
        <dbReference type="ARBA" id="ARBA00037400"/>
    </source>
</evidence>
<accession>A0A9P0MV72</accession>
<reference evidence="11" key="1">
    <citation type="submission" date="2022-01" db="EMBL/GenBank/DDBJ databases">
        <authorList>
            <person name="King R."/>
        </authorList>
    </citation>
    <scope>NUCLEOTIDE SEQUENCE</scope>
</reference>
<protein>
    <recommendedName>
        <fullName evidence="10">PHD-type domain-containing protein</fullName>
    </recommendedName>
</protein>
<dbReference type="AlphaFoldDB" id="A0A9P0MV72"/>
<dbReference type="InterPro" id="IPR019786">
    <property type="entry name" value="Zinc_finger_PHD-type_CS"/>
</dbReference>
<dbReference type="PROSITE" id="PS01359">
    <property type="entry name" value="ZF_PHD_1"/>
    <property type="match status" value="1"/>
</dbReference>
<dbReference type="InterPro" id="IPR001965">
    <property type="entry name" value="Znf_PHD"/>
</dbReference>
<evidence type="ECO:0000256" key="6">
    <source>
        <dbReference type="ARBA" id="ARBA00023242"/>
    </source>
</evidence>
<dbReference type="Proteomes" id="UP001152798">
    <property type="component" value="Chromosome 5"/>
</dbReference>
<keyword evidence="2" id="KW-0879">Wnt signaling pathway</keyword>
<feature type="compositionally biased region" description="Polar residues" evidence="9">
    <location>
        <begin position="117"/>
        <end position="126"/>
    </location>
</feature>
<gene>
    <name evidence="11" type="ORF">NEZAVI_LOCUS12288</name>
</gene>
<dbReference type="InterPro" id="IPR013083">
    <property type="entry name" value="Znf_RING/FYVE/PHD"/>
</dbReference>
<keyword evidence="3" id="KW-0479">Metal-binding</keyword>
<keyword evidence="5" id="KW-0862">Zinc</keyword>
<dbReference type="InterPro" id="IPR019787">
    <property type="entry name" value="Znf_PHD-finger"/>
</dbReference>
<name>A0A9P0MV72_NEZVI</name>
<keyword evidence="12" id="KW-1185">Reference proteome</keyword>
<feature type="compositionally biased region" description="Pro residues" evidence="9">
    <location>
        <begin position="87"/>
        <end position="100"/>
    </location>
</feature>
<dbReference type="SMART" id="SM00249">
    <property type="entry name" value="PHD"/>
    <property type="match status" value="1"/>
</dbReference>
<dbReference type="GO" id="GO:0008270">
    <property type="term" value="F:zinc ion binding"/>
    <property type="evidence" value="ECO:0007669"/>
    <property type="project" value="UniProtKB-KW"/>
</dbReference>
<evidence type="ECO:0000313" key="11">
    <source>
        <dbReference type="EMBL" id="CAH1403722.1"/>
    </source>
</evidence>
<proteinExistence type="predicted"/>
<evidence type="ECO:0000256" key="2">
    <source>
        <dbReference type="ARBA" id="ARBA00022687"/>
    </source>
</evidence>
<dbReference type="GO" id="GO:0016055">
    <property type="term" value="P:Wnt signaling pathway"/>
    <property type="evidence" value="ECO:0007669"/>
    <property type="project" value="UniProtKB-KW"/>
</dbReference>
<keyword evidence="6" id="KW-0539">Nucleus</keyword>
<dbReference type="FunFam" id="3.30.40.10:FF:000107">
    <property type="entry name" value="pygopus homolog 1"/>
    <property type="match status" value="1"/>
</dbReference>
<dbReference type="OrthoDB" id="270215at2759"/>
<dbReference type="Pfam" id="PF00628">
    <property type="entry name" value="PHD"/>
    <property type="match status" value="1"/>
</dbReference>
<evidence type="ECO:0000256" key="3">
    <source>
        <dbReference type="ARBA" id="ARBA00022723"/>
    </source>
</evidence>
<dbReference type="EMBL" id="OV725081">
    <property type="protein sequence ID" value="CAH1403722.1"/>
    <property type="molecule type" value="Genomic_DNA"/>
</dbReference>
<dbReference type="PROSITE" id="PS50016">
    <property type="entry name" value="ZF_PHD_2"/>
    <property type="match status" value="1"/>
</dbReference>
<evidence type="ECO:0000256" key="5">
    <source>
        <dbReference type="ARBA" id="ARBA00022833"/>
    </source>
</evidence>
<evidence type="ECO:0000256" key="1">
    <source>
        <dbReference type="ARBA" id="ARBA00004123"/>
    </source>
</evidence>
<evidence type="ECO:0000256" key="9">
    <source>
        <dbReference type="SAM" id="MobiDB-lite"/>
    </source>
</evidence>
<dbReference type="SUPFAM" id="SSF57903">
    <property type="entry name" value="FYVE/PHD zinc finger"/>
    <property type="match status" value="1"/>
</dbReference>
<evidence type="ECO:0000256" key="8">
    <source>
        <dbReference type="PROSITE-ProRule" id="PRU00146"/>
    </source>
</evidence>
<comment type="subcellular location">
    <subcellularLocation>
        <location evidence="1">Nucleus</location>
    </subcellularLocation>
</comment>
<dbReference type="GO" id="GO:0005634">
    <property type="term" value="C:nucleus"/>
    <property type="evidence" value="ECO:0007669"/>
    <property type="project" value="UniProtKB-SubCell"/>
</dbReference>
<sequence length="433" mass="46396">MSHNIGGMAPYVSMPRGRNQMYYPPCPGMEPHPHMTRTPFFPDEKMNCGMGMTEFKPPMMTNPEPPPPKKKRRASNNNSAAAAANQQPPPVMQDLLPPPLTGYGDTIVASNPFDDTPPQQHQSSARHMSCGPMMMGGGSCGGMAGSPMNCGPPMSPMGMCGPPMISSPIGQNRSPLCGPGMMCGPTPGSPMPHRSPTVGSPLLNMDCMGQSRKGSPMMPHSSMNCVSPMGSPLGNGPMCPSGPMSSPMGMDMRPINSPMCMNNGAPQNNIQQCSMPSDMCKSGVVNTANGPIRQQNTMMNHHPPPPPTSGPPLGMNVHPGMHPMSMQHPPHGYPPPKPMPVSAGKIYPVDQSMVFNPQNPNAPPIYPCGVCHKEVHDNDQAILCESGCNFWFHRVCTGLTETAYQLLTAEVYAEWVCDKCLTTKNIPLVKFKP</sequence>
<evidence type="ECO:0000259" key="10">
    <source>
        <dbReference type="PROSITE" id="PS50016"/>
    </source>
</evidence>
<dbReference type="PANTHER" id="PTHR23194">
    <property type="entry name" value="PYGOPUS"/>
    <property type="match status" value="1"/>
</dbReference>
<dbReference type="InterPro" id="IPR011011">
    <property type="entry name" value="Znf_FYVE_PHD"/>
</dbReference>
<organism evidence="11 12">
    <name type="scientific">Nezara viridula</name>
    <name type="common">Southern green stink bug</name>
    <name type="synonym">Cimex viridulus</name>
    <dbReference type="NCBI Taxonomy" id="85310"/>
    <lineage>
        <taxon>Eukaryota</taxon>
        <taxon>Metazoa</taxon>
        <taxon>Ecdysozoa</taxon>
        <taxon>Arthropoda</taxon>
        <taxon>Hexapoda</taxon>
        <taxon>Insecta</taxon>
        <taxon>Pterygota</taxon>
        <taxon>Neoptera</taxon>
        <taxon>Paraneoptera</taxon>
        <taxon>Hemiptera</taxon>
        <taxon>Heteroptera</taxon>
        <taxon>Panheteroptera</taxon>
        <taxon>Pentatomomorpha</taxon>
        <taxon>Pentatomoidea</taxon>
        <taxon>Pentatomidae</taxon>
        <taxon>Pentatominae</taxon>
        <taxon>Nezara</taxon>
    </lineage>
</organism>
<feature type="compositionally biased region" description="Low complexity" evidence="9">
    <location>
        <begin position="75"/>
        <end position="86"/>
    </location>
</feature>
<dbReference type="Gene3D" id="3.30.40.10">
    <property type="entry name" value="Zinc/RING finger domain, C3HC4 (zinc finger)"/>
    <property type="match status" value="1"/>
</dbReference>
<feature type="region of interest" description="Disordered" evidence="9">
    <location>
        <begin position="54"/>
        <end position="126"/>
    </location>
</feature>
<evidence type="ECO:0000256" key="4">
    <source>
        <dbReference type="ARBA" id="ARBA00022771"/>
    </source>
</evidence>